<evidence type="ECO:0000313" key="1">
    <source>
        <dbReference type="Proteomes" id="UP000189703"/>
    </source>
</evidence>
<gene>
    <name evidence="2" type="primary">LOC104593896</name>
</gene>
<dbReference type="FunFam" id="1.25.40.10:FF:000366">
    <property type="entry name" value="Pentatricopeptide (PPR) repeat-containing protein"/>
    <property type="match status" value="1"/>
</dbReference>
<dbReference type="NCBIfam" id="TIGR00756">
    <property type="entry name" value="PPR"/>
    <property type="match status" value="8"/>
</dbReference>
<dbReference type="InterPro" id="IPR032867">
    <property type="entry name" value="DYW_dom"/>
</dbReference>
<protein>
    <submittedName>
        <fullName evidence="2">Pentatricopeptide repeat-containing protein At1g14470</fullName>
    </submittedName>
</protein>
<dbReference type="PANTHER" id="PTHR47926:SF373">
    <property type="entry name" value="TETRATRICOPEPTIDE-LIKE HELICAL DOMAIN SUPERFAMILY, DYW DOMAIN-CONTAINING PROTEIN"/>
    <property type="match status" value="1"/>
</dbReference>
<evidence type="ECO:0000313" key="2">
    <source>
        <dbReference type="RefSeq" id="XP_010252273.1"/>
    </source>
</evidence>
<dbReference type="KEGG" id="nnu:104593896"/>
<dbReference type="SUPFAM" id="SSF48452">
    <property type="entry name" value="TPR-like"/>
    <property type="match status" value="1"/>
</dbReference>
<proteinExistence type="predicted"/>
<dbReference type="PANTHER" id="PTHR47926">
    <property type="entry name" value="PENTATRICOPEPTIDE REPEAT-CONTAINING PROTEIN"/>
    <property type="match status" value="1"/>
</dbReference>
<dbReference type="InterPro" id="IPR046960">
    <property type="entry name" value="PPR_At4g14850-like_plant"/>
</dbReference>
<sequence>MSRLDTIACNVHSLNQLRQFHAQIIQHSLQHHNYWVALLIGQCTRIHAPLAYTRLIFDSVPRPNVFVFTSMLKFYSQWGAHHDVFTLFDRMRRCDVRPDAFVYPILIKSAGKAATGLHALVLKLGHGSDQYVRNAIMDMFAKHGPIEHARVLFDEMPNKTIVDWNSIISGYWKWGHEAEAFELFNLMPERNIISWTAMVSGYAKFGDLEKARKFFDEMPEKNVVSWNAMLSGYVQNGFAEEALKLFDMMIDAGLQPDETTWVTIISSCSARGDLQLAESLVSSLDRRKIRLNCFVKTALLDMYAKCGSLETARNIFDEMGIYKNQVSWNAMISAYAKNGDLTSASKLFYEMPERNVVSWNSMIAGYAQNGQSAMAIELFKEMTTKEELKPDEVTMVSVISACGHLGALELGKWVLSFIKENSIKLSNSGYNALISMYSRCGSMEDAKKIFQDMPTRDLISYNSLIAGFAAHGHGTEANELILRMKNEGIEPDRITYIGVLTACSHSGLAKEGQKIFESIRSPSVDHYACMVDLLGRAGELDQAKRLIDTMPIKPHAGVYGALLNACRIHKRVDLGEIAACNLFELEPENSGNYVLLSNIYASLGKWEDVERVRGTMRARGVQKTTGWSWVEFGGKLHRFIAGDRSHKLSDQIYRLLEELRKKMRDAGYVADKCYVLRDVEEEEKEEMVGTHSEKLAIGFGLLVSEVGAMIRVVKNLRVCGDCHFAIKMISKLEGREIIVRDNNRFHCFKNGECSCRDYW</sequence>
<dbReference type="Pfam" id="PF14432">
    <property type="entry name" value="DYW_deaminase"/>
    <property type="match status" value="1"/>
</dbReference>
<dbReference type="AlphaFoldDB" id="A0A1U7ZKR1"/>
<dbReference type="InterPro" id="IPR046849">
    <property type="entry name" value="E2_motif"/>
</dbReference>
<dbReference type="PROSITE" id="PS51375">
    <property type="entry name" value="PPR"/>
    <property type="match status" value="8"/>
</dbReference>
<dbReference type="FunFam" id="1.25.40.10:FF:000596">
    <property type="entry name" value="Pentatricopeptide repeat-containing protein, mitochondrial"/>
    <property type="match status" value="1"/>
</dbReference>
<organism evidence="1 2">
    <name type="scientific">Nelumbo nucifera</name>
    <name type="common">Sacred lotus</name>
    <dbReference type="NCBI Taxonomy" id="4432"/>
    <lineage>
        <taxon>Eukaryota</taxon>
        <taxon>Viridiplantae</taxon>
        <taxon>Streptophyta</taxon>
        <taxon>Embryophyta</taxon>
        <taxon>Tracheophyta</taxon>
        <taxon>Spermatophyta</taxon>
        <taxon>Magnoliopsida</taxon>
        <taxon>Proteales</taxon>
        <taxon>Nelumbonaceae</taxon>
        <taxon>Nelumbo</taxon>
    </lineage>
</organism>
<dbReference type="Gene3D" id="1.25.40.10">
    <property type="entry name" value="Tetratricopeptide repeat domain"/>
    <property type="match status" value="5"/>
</dbReference>
<dbReference type="InterPro" id="IPR002885">
    <property type="entry name" value="PPR_rpt"/>
</dbReference>
<dbReference type="Pfam" id="PF20431">
    <property type="entry name" value="E_motif"/>
    <property type="match status" value="1"/>
</dbReference>
<dbReference type="InterPro" id="IPR046848">
    <property type="entry name" value="E_motif"/>
</dbReference>
<dbReference type="Pfam" id="PF01535">
    <property type="entry name" value="PPR"/>
    <property type="match status" value="5"/>
</dbReference>
<dbReference type="OrthoDB" id="185373at2759"/>
<keyword evidence="1" id="KW-1185">Reference proteome</keyword>
<dbReference type="GO" id="GO:0003723">
    <property type="term" value="F:RNA binding"/>
    <property type="evidence" value="ECO:0007669"/>
    <property type="project" value="InterPro"/>
</dbReference>
<dbReference type="Proteomes" id="UP000189703">
    <property type="component" value="Unplaced"/>
</dbReference>
<dbReference type="FunFam" id="1.25.40.10:FF:000031">
    <property type="entry name" value="Pentatricopeptide repeat-containing protein mitochondrial"/>
    <property type="match status" value="1"/>
</dbReference>
<dbReference type="Pfam" id="PF13812">
    <property type="entry name" value="PPR_3"/>
    <property type="match status" value="1"/>
</dbReference>
<name>A0A1U7ZKR1_NELNU</name>
<dbReference type="eggNOG" id="KOG4197">
    <property type="taxonomic scope" value="Eukaryota"/>
</dbReference>
<dbReference type="InterPro" id="IPR011990">
    <property type="entry name" value="TPR-like_helical_dom_sf"/>
</dbReference>
<dbReference type="Pfam" id="PF13041">
    <property type="entry name" value="PPR_2"/>
    <property type="match status" value="3"/>
</dbReference>
<dbReference type="RefSeq" id="XP_010252273.1">
    <property type="nucleotide sequence ID" value="XM_010253971.1"/>
</dbReference>
<reference evidence="2" key="1">
    <citation type="submission" date="2025-08" db="UniProtKB">
        <authorList>
            <consortium name="RefSeq"/>
        </authorList>
    </citation>
    <scope>IDENTIFICATION</scope>
</reference>
<dbReference type="OMA" id="VADWNAM"/>
<dbReference type="GO" id="GO:0009451">
    <property type="term" value="P:RNA modification"/>
    <property type="evidence" value="ECO:0007669"/>
    <property type="project" value="InterPro"/>
</dbReference>
<dbReference type="FunFam" id="1.25.40.10:FF:000412">
    <property type="entry name" value="Putative pentatricopeptide repeat-containing protein"/>
    <property type="match status" value="1"/>
</dbReference>
<dbReference type="GeneID" id="104593896"/>
<dbReference type="GO" id="GO:0008270">
    <property type="term" value="F:zinc ion binding"/>
    <property type="evidence" value="ECO:0007669"/>
    <property type="project" value="InterPro"/>
</dbReference>
<accession>A0A1U7ZKR1</accession>
<dbReference type="Pfam" id="PF20430">
    <property type="entry name" value="Eplus_motif"/>
    <property type="match status" value="1"/>
</dbReference>